<organism evidence="3 4">
    <name type="scientific">Bifidobacterium moukalabense DSM 27321</name>
    <dbReference type="NCBI Taxonomy" id="1435051"/>
    <lineage>
        <taxon>Bacteria</taxon>
        <taxon>Bacillati</taxon>
        <taxon>Actinomycetota</taxon>
        <taxon>Actinomycetes</taxon>
        <taxon>Bifidobacteriales</taxon>
        <taxon>Bifidobacteriaceae</taxon>
        <taxon>Bifidobacterium</taxon>
    </lineage>
</organism>
<proteinExistence type="predicted"/>
<reference evidence="3 4" key="1">
    <citation type="journal article" date="2014" name="Genome Announc.">
        <title>The Genome Sequence of Bifidobacterium moukalabense DSM 27321 Highlights the Close Phylogenetic Relatedness with the Bifidobacterium dentium Taxon.</title>
        <authorList>
            <person name="Lugli G.A."/>
            <person name="Duranti S."/>
            <person name="Milani C."/>
            <person name="Turroni F."/>
            <person name="Viappiani A."/>
            <person name="Mangifesta M."/>
            <person name="van Sinderen D."/>
            <person name="Ventura M."/>
        </authorList>
    </citation>
    <scope>NUCLEOTIDE SEQUENCE [LARGE SCALE GENOMIC DNA]</scope>
    <source>
        <strain evidence="3 4">DSM 27321</strain>
    </source>
</reference>
<feature type="transmembrane region" description="Helical" evidence="2">
    <location>
        <begin position="368"/>
        <end position="389"/>
    </location>
</feature>
<keyword evidence="4" id="KW-1185">Reference proteome</keyword>
<feature type="transmembrane region" description="Helical" evidence="2">
    <location>
        <begin position="289"/>
        <end position="316"/>
    </location>
</feature>
<dbReference type="GeneID" id="97502658"/>
<accession>W4NAH8</accession>
<feature type="transmembrane region" description="Helical" evidence="2">
    <location>
        <begin position="336"/>
        <end position="356"/>
    </location>
</feature>
<feature type="transmembrane region" description="Helical" evidence="2">
    <location>
        <begin position="247"/>
        <end position="268"/>
    </location>
</feature>
<keyword evidence="2" id="KW-0812">Transmembrane</keyword>
<dbReference type="AlphaFoldDB" id="W4NAH8"/>
<evidence type="ECO:0000256" key="1">
    <source>
        <dbReference type="SAM" id="MobiDB-lite"/>
    </source>
</evidence>
<gene>
    <name evidence="3" type="ORF">BMOU_0128</name>
</gene>
<dbReference type="STRING" id="1435051.BMOU_0128"/>
<evidence type="ECO:0000313" key="4">
    <source>
        <dbReference type="Proteomes" id="UP000019155"/>
    </source>
</evidence>
<dbReference type="RefSeq" id="WP_051428838.1">
    <property type="nucleotide sequence ID" value="NZ_AZMV01000001.1"/>
</dbReference>
<dbReference type="PATRIC" id="fig|1435051.3.peg.122"/>
<dbReference type="OrthoDB" id="9767931at2"/>
<dbReference type="InterPro" id="IPR025291">
    <property type="entry name" value="DUF4153"/>
</dbReference>
<sequence length="468" mass="51472">MTESQSQTQPTADSRPAAPGPQNGRPAVDHAIRRQEMAGRPIAQRTIMTICAALMITFAFDRLVCSITPAWLSGYAMPAFWMICTATISALHWRTACRRPLAWLVSGSVIALGIWEMLFSTTWAYSDNLEYAMTTALAQPALLMLHCQLANGRYDVRHPFQVAWNWFTGWFMQPFMKLKCFSEPFSIMFARFATASGKRSKAREIGVALLVSIPLLLAIVPLLTGADQVFRYELVSTFGHIIDPTEFILHAAIVLLPWPFLSSLLIGLDGKPASTLPERRVALSTTTTIVVLLTTLLVYALFCAVQFRFLFAGLFADGSIALPDGLTYSEYARGGFFQLLAVTAINLTIFGVALTFTPRTRPLSASLIALLTATAIMLASAALRLGLYIDAYGLTWLRYVSMTFIALLAIAILLCLARLKANRLPLVATLVVLFIVWYVALGFSNPGWVCETFNAFHGFDAASSVQIP</sequence>
<comment type="caution">
    <text evidence="3">The sequence shown here is derived from an EMBL/GenBank/DDBJ whole genome shotgun (WGS) entry which is preliminary data.</text>
</comment>
<keyword evidence="2" id="KW-1133">Transmembrane helix</keyword>
<feature type="transmembrane region" description="Helical" evidence="2">
    <location>
        <begin position="424"/>
        <end position="443"/>
    </location>
</feature>
<dbReference type="EMBL" id="AZMV01000001">
    <property type="protein sequence ID" value="ETY72118.1"/>
    <property type="molecule type" value="Genomic_DNA"/>
</dbReference>
<evidence type="ECO:0000256" key="2">
    <source>
        <dbReference type="SAM" id="Phobius"/>
    </source>
</evidence>
<feature type="transmembrane region" description="Helical" evidence="2">
    <location>
        <begin position="42"/>
        <end position="60"/>
    </location>
</feature>
<feature type="transmembrane region" description="Helical" evidence="2">
    <location>
        <begin position="131"/>
        <end position="150"/>
    </location>
</feature>
<keyword evidence="2" id="KW-0472">Membrane</keyword>
<feature type="transmembrane region" description="Helical" evidence="2">
    <location>
        <begin position="72"/>
        <end position="91"/>
    </location>
</feature>
<dbReference type="Pfam" id="PF13687">
    <property type="entry name" value="DUF4153"/>
    <property type="match status" value="1"/>
</dbReference>
<evidence type="ECO:0000313" key="3">
    <source>
        <dbReference type="EMBL" id="ETY72118.1"/>
    </source>
</evidence>
<name>W4NAH8_9BIFI</name>
<feature type="transmembrane region" description="Helical" evidence="2">
    <location>
        <begin position="395"/>
        <end position="417"/>
    </location>
</feature>
<protein>
    <submittedName>
        <fullName evidence="3">Membrane protein</fullName>
    </submittedName>
</protein>
<feature type="region of interest" description="Disordered" evidence="1">
    <location>
        <begin position="1"/>
        <end position="27"/>
    </location>
</feature>
<feature type="transmembrane region" description="Helical" evidence="2">
    <location>
        <begin position="205"/>
        <end position="224"/>
    </location>
</feature>
<dbReference type="eggNOG" id="COG2205">
    <property type="taxonomic scope" value="Bacteria"/>
</dbReference>
<feature type="compositionally biased region" description="Polar residues" evidence="1">
    <location>
        <begin position="1"/>
        <end position="12"/>
    </location>
</feature>
<dbReference type="Proteomes" id="UP000019155">
    <property type="component" value="Unassembled WGS sequence"/>
</dbReference>
<feature type="transmembrane region" description="Helical" evidence="2">
    <location>
        <begin position="103"/>
        <end position="125"/>
    </location>
</feature>